<keyword evidence="3" id="KW-0106">Calcium</keyword>
<evidence type="ECO:0000256" key="4">
    <source>
        <dbReference type="ARBA" id="ARBA00023065"/>
    </source>
</evidence>
<dbReference type="EMBL" id="SJPV01000002">
    <property type="protein sequence ID" value="TWU41147.1"/>
    <property type="molecule type" value="Genomic_DNA"/>
</dbReference>
<organism evidence="7 8">
    <name type="scientific">Novipirellula artificiosorum</name>
    <dbReference type="NCBI Taxonomy" id="2528016"/>
    <lineage>
        <taxon>Bacteria</taxon>
        <taxon>Pseudomonadati</taxon>
        <taxon>Planctomycetota</taxon>
        <taxon>Planctomycetia</taxon>
        <taxon>Pirellulales</taxon>
        <taxon>Pirellulaceae</taxon>
        <taxon>Novipirellula</taxon>
    </lineage>
</organism>
<feature type="domain" description="Calx-beta" evidence="6">
    <location>
        <begin position="1151"/>
        <end position="1257"/>
    </location>
</feature>
<dbReference type="InterPro" id="IPR051171">
    <property type="entry name" value="CaCA"/>
</dbReference>
<keyword evidence="8" id="KW-1185">Reference proteome</keyword>
<protein>
    <submittedName>
        <fullName evidence="7">Calx-beta domain protein</fullName>
    </submittedName>
</protein>
<feature type="domain" description="Calx-beta" evidence="6">
    <location>
        <begin position="2235"/>
        <end position="2336"/>
    </location>
</feature>
<dbReference type="InterPro" id="IPR007280">
    <property type="entry name" value="Peptidase_C_arc/bac"/>
</dbReference>
<dbReference type="PROSITE" id="PS00018">
    <property type="entry name" value="EF_HAND_1"/>
    <property type="match status" value="1"/>
</dbReference>
<dbReference type="InterPro" id="IPR003644">
    <property type="entry name" value="Calx_beta"/>
</dbReference>
<dbReference type="PANTHER" id="PTHR11878">
    <property type="entry name" value="SODIUM/CALCIUM EXCHANGER"/>
    <property type="match status" value="1"/>
</dbReference>
<evidence type="ECO:0000256" key="3">
    <source>
        <dbReference type="ARBA" id="ARBA00022837"/>
    </source>
</evidence>
<feature type="domain" description="Calx-beta" evidence="6">
    <location>
        <begin position="3140"/>
        <end position="3240"/>
    </location>
</feature>
<dbReference type="Pfam" id="PF03160">
    <property type="entry name" value="Calx-beta"/>
    <property type="match status" value="21"/>
</dbReference>
<proteinExistence type="predicted"/>
<dbReference type="PANTHER" id="PTHR11878:SF65">
    <property type="entry name" value="NA_CA-EXCHANGE PROTEIN, ISOFORM G"/>
    <property type="match status" value="1"/>
</dbReference>
<keyword evidence="4" id="KW-0406">Ion transport</keyword>
<evidence type="ECO:0000256" key="1">
    <source>
        <dbReference type="ARBA" id="ARBA00022729"/>
    </source>
</evidence>
<evidence type="ECO:0000313" key="8">
    <source>
        <dbReference type="Proteomes" id="UP000319143"/>
    </source>
</evidence>
<accession>A0A5C6DZD2</accession>
<feature type="region of interest" description="Disordered" evidence="5">
    <location>
        <begin position="596"/>
        <end position="640"/>
    </location>
</feature>
<dbReference type="OrthoDB" id="282736at2"/>
<dbReference type="RefSeq" id="WP_146525651.1">
    <property type="nucleotide sequence ID" value="NZ_SJPV01000002.1"/>
</dbReference>
<feature type="domain" description="Calx-beta" evidence="6">
    <location>
        <begin position="2736"/>
        <end position="2835"/>
    </location>
</feature>
<sequence>MSIRRNFRLSNTNNSNPSRMERLRQRASRWTARIEARRQSWMEKRAARLERYKNAFRGSWLTQIGLGLAMIVRAILSVPFVRNMAGAQPSMGVVSGSNGLFGRFGKSLRRKKNKKNKKSQPRFATSRGRTFMAESLEQRMLLAGDIALMDHRVELNSGGGGSDDEVANLSQSLTTLGHTVTGFTDLSAAGISAGVAGQDVLAIPEMEWGDALTEIDAPARTVISNFVNGGGHLMVHSDSFGNENSAELLNATFGWSLVESSAINFSTTKTAAAATTPFAAGPATLDGDNGTRGFETSSLPAGAVSVYDDGTDTSVFYAPVGSGSVTFVGYDWFDAAPNGANAAGTDLADWAFVIDTVANFNGPTVLPTAVSVVATDSDPNEPGITSGDNGQFTFSVDSPAPVGGIVINYALSGVAEEGAGKDFIAVPSSSTVTIPEGQTSVVVDIDVEDDSIYEADEDIVLTITSVVGTGASISPIAGSASMILTDDELPPEVKITASNNANTEDTDDGSFKIELVGASGGASANITVDYTIGGEAVPGVDHDLASGSVTFTPGQTSKTLTFSPVHDSIVEANETVTMKLTGVATTLPGVTYNSSTETTNIIDDDDNKVELDSTDGAEPNSDASLTLSLSDPGSPSSTDTAVVLSATPGAGEGADYGTDYFYVTNRPAALYNESENNNNNSQADNLNSAAWTVALNDDIANSTVMPHVTVKGTGNGSVDFFKFDVQAGEKIILDIDNTGGGMDSWLTLFKGTDELDDNDNSAGDSGSSSANDSMITYTALTSGTYFVRVAHGSQAGNIPGGDSYELHVSLDTPPVVTPVPADLIIPAGEISATVPLFVIDSNEVEALEDVEFAITAVNGDPQITEASPAQETTVEITDDDSALVNIVGGVNATEPATNTTFTVTLTNPSSTETKVPFVVDAGALFPSGDIAQYGIDYTLSGPGIAITQPGTFPADPVTGVVTFAPGQTTRTIDLNVINELVVEDDETVTIELLNGPSPTAEIVGDDDISLGTSTATNTILDEDEAYVRVDAVDSVAGEPSNDGFFRVQLALPGTTSAPPITAVTSSVDTIIEYDVLVSGTSATPDDDYVALSGVVTILAGETSAIIPVTVLDDLDLEGTETVSIQLVDSAPREIIGDSGVSLDIEPNGITDTVTISDNDELTVKIEDVVDGEEGVTNGQFLVSLVGDAGAIAQYTTDAVGPIVISYTVTGTASDGLDYTTLSGTVSIPAGSSTATIDILVEDDEYFDPNETVTITLDTITSQDPIGLGGSGVKLDAMNSDTLNIIDNETGEVSISSYTPAREPGQNGSLTFTLDGKSPNVTVITFGVNTFDTDDDPGDSDTGQDVATQGTDHALYNGTITFLPNETSVTIPVPVLNDTDTEGLEVIPVEITSFLSNLGGYSINGNSAPLGVDYSAPSSRAELPILADQTVDVVTVNNATEGVIDGKFRVAIETPSAADTVITYKIISAGGSKVNADEGSDFETLSGTVTILAGDLTADIVVDVTGAPFDDLQTEGDEYVKIELLSVSNTADPDITIGSTDKAEVKISDDDAGFVNIAAVNDGEEEGPVDGKFRVTLYDPSGTTPITSSTDTKIKYSVTDNTGPNSDFTPLSLTVTIPAGQTGADIDVSIIDDSLVELDSESITITLDSLLAPTDPQIKIGSIAGPTLTFGATQDTFLEAFGTAVINGGDLLIHVEGPGGPGIGEAQGLLRFDNIFGSGAGQIPLGAVISFAGLQVDVDSVGANVALHQMLVDWSQSTASWDSFGGGIQTDGVEAEALAEALLGGGSGFANVTSTVQDWSDGDSNYGWSLFSTLGGAANSVDFYSENSSSDPMLTVDLNVSATINIIDNDDATVEIDSVTAGKEPGGPLGNPTGAANAAKAVIKLSEAASTDTYVNYTVTNGTATAGTDYVATSGTAKIDAGTTSTTIRVQVLDDTISEGTEDVVVTLTGINYGLGTDGNITLGGNTVENVDINDNEVGKLTVSKTNAAENNPGSPTDGSFTITTDVVSDEATLIEYTITGTATNGGDYATLSGTVTLPAYQPSVVIPIDVKEDFVNEDNETVTITLDSATPGNITLNPNPASNTATAIIDDDDDLVISVVATDPTATEGADDGEFEIQLNYESDEDVKIEYTVSGPGAGLAVPGLGAVGDDYAPLLGTTAGSDYYSGTITVPAGTKVVTLPVDVIQDFINEASEDVIVTLDTFTMLDAGTSDPGNNTNVSFGSTTDTVTILDELFDVTIKKTDSPAAEPGLGAGGFNGQFTVYISNDLPVDVNVVVTLQGGSATLGDDYEFGGASSPTAVTQIVTIQAGETSATLDVEVIDDLLSEGTETIDVKVTAVSAVNSFYNPLLSIGLSGSDIAQESILDNDDINVTISAVNGTEPGGVLDDGKYVFTQNVKSAHDTVITYKLVPAGTDATAGTDYVAITTGTVTIPAGQTTTTLTLDVLNDTPAVVESDEYVEVKIDGVSSTGSNVVGGSGSAVATIFDDDNALVSLEATDDGLEPSNLGFFRVNQSVKSDTATVVTYDVILTPPNDAVPGAAAGPLTGPGVIDYVTLSGTVTISAGQTFKYIDVTTLDDLLIEDAEGVTVKLTGLTTGSTGTTSGVTIDTANDTDTAFILSNDLGKVSVAAGVDGKEGGPNGTFTISIDKQSDQPTVVAYKLNPANSDTALNPSDYTTPLTGTVTIPAFGTQTTLTINVKNDSVGEPTENVSVELTGIVPNAGDNNASQISIDGANKTASIDIEDNDSPKLTVSDPTVTEGVSPNSVDVTVKLDVATQAGFTVDYTTANDSAEAGSDYTTKSGTLTFAGNAGETKTVTIPIVNGNVVEATEKFLLKLSNYTPLAPVSPQTGPAGAVDISDKGNITIKDNDTMKFTIGDQTVNEDAGTMTFTITADKPSDIAVDLDVSYTTPGGAVANSPGLNTTDAEGNVYEDFDGPGEPSLPADTDYDSGTDEITFGVGSTGPHTVTVAIRDDMTVEGGLSNDAGFERFLASLNITTASATLGDRSFNDNDTAIGKINDVTGGDADEADVLLSVTDGLAKEPADNGQFKVTMSKPSSYDAKIPYSVQVASDSATPGVDYTTLSGVVTIPAGQTTAVIDVNVLDDAGNILLEDDEFVRITLVDPIPAGNADPNISIHDDSEMEEVRIEDTDTAVVNLAATTPNAAEPSTDGQFTVTLSEKSDTDTEVTYSIATGVGNATNGSDYVLLDGVVTILAGDTTATFDVDVKDDSIIEGPENVTVTLTGFTFGGPSNADIELGTSLTDTVVIADDDSNIIVSITNAGDGSEPETNGAFLIELKDASGNPVPAPSGGVTVNYTKGGTATAGSSGDYTGLSAGSVFFGDGETSALLEVDVEDDVIPEPTETVIVTLASGVVTAGYGGTPPVGTTGTFVVDSTPATVNITDNDPVKFTIVDVSTSEDNATATVGVKLDSSMAASVGSIDVTLNFVDIVPGATLGTDYTLPASTTVTFNPSDPVGTVKSITIDIVDDSDVEPSELFGIEITAVPAIVGVMIDDSDQGFGVIADNDAPPPPPTVTNVRVAAVTDGPVLAGWTPAFVEEVDSAPSGQGLGFSIPTGSVAQVSPMSWSTMNRVYVDFSEDVQGSGVGSLPDATDFALTPDNAVGPNPVTIVSVSYVPGTPRATLVLSGPMGRDHYTLVVKDTIVATATGLALDGEFVNESDTYATSGNGTPGVDFSMRFAVSPANASFQLNPEQFGAVGFDDLGIMSPALGSLLGGGSYDAAADFNGNGAVGFDDLGIMSPNLFSALPFAASLDQLMAADDDDTLAPELEETITLLV</sequence>
<dbReference type="Gene3D" id="2.60.120.380">
    <property type="match status" value="1"/>
</dbReference>
<dbReference type="SMART" id="SM00237">
    <property type="entry name" value="Calx_beta"/>
    <property type="match status" value="11"/>
</dbReference>
<reference evidence="7 8" key="1">
    <citation type="submission" date="2019-02" db="EMBL/GenBank/DDBJ databases">
        <title>Deep-cultivation of Planctomycetes and their phenomic and genomic characterization uncovers novel biology.</title>
        <authorList>
            <person name="Wiegand S."/>
            <person name="Jogler M."/>
            <person name="Boedeker C."/>
            <person name="Pinto D."/>
            <person name="Vollmers J."/>
            <person name="Rivas-Marin E."/>
            <person name="Kohn T."/>
            <person name="Peeters S.H."/>
            <person name="Heuer A."/>
            <person name="Rast P."/>
            <person name="Oberbeckmann S."/>
            <person name="Bunk B."/>
            <person name="Jeske O."/>
            <person name="Meyerdierks A."/>
            <person name="Storesund J.E."/>
            <person name="Kallscheuer N."/>
            <person name="Luecker S."/>
            <person name="Lage O.M."/>
            <person name="Pohl T."/>
            <person name="Merkel B.J."/>
            <person name="Hornburger P."/>
            <person name="Mueller R.-W."/>
            <person name="Bruemmer F."/>
            <person name="Labrenz M."/>
            <person name="Spormann A.M."/>
            <person name="Op Den Camp H."/>
            <person name="Overmann J."/>
            <person name="Amann R."/>
            <person name="Jetten M.S.M."/>
            <person name="Mascher T."/>
            <person name="Medema M.H."/>
            <person name="Devos D.P."/>
            <person name="Kaster A.-K."/>
            <person name="Ovreas L."/>
            <person name="Rohde M."/>
            <person name="Galperin M.Y."/>
            <person name="Jogler C."/>
        </authorList>
    </citation>
    <scope>NUCLEOTIDE SEQUENCE [LARGE SCALE GENOMIC DNA]</scope>
    <source>
        <strain evidence="7 8">Poly41</strain>
    </source>
</reference>
<dbReference type="SUPFAM" id="SSF89260">
    <property type="entry name" value="Collagen-binding domain"/>
    <property type="match status" value="1"/>
</dbReference>
<dbReference type="Gene3D" id="2.60.40.2030">
    <property type="match status" value="21"/>
</dbReference>
<dbReference type="InterPro" id="IPR018247">
    <property type="entry name" value="EF_Hand_1_Ca_BS"/>
</dbReference>
<feature type="compositionally biased region" description="Polar residues" evidence="5">
    <location>
        <begin position="621"/>
        <end position="640"/>
    </location>
</feature>
<dbReference type="InterPro" id="IPR038081">
    <property type="entry name" value="CalX-like_sf"/>
</dbReference>
<feature type="domain" description="Calx-beta" evidence="6">
    <location>
        <begin position="2612"/>
        <end position="2713"/>
    </location>
</feature>
<gene>
    <name evidence="7" type="ORF">Poly41_19850</name>
</gene>
<keyword evidence="2" id="KW-0677">Repeat</keyword>
<dbReference type="Proteomes" id="UP000319143">
    <property type="component" value="Unassembled WGS sequence"/>
</dbReference>
<feature type="domain" description="Calx-beta" evidence="6">
    <location>
        <begin position="3260"/>
        <end position="3367"/>
    </location>
</feature>
<dbReference type="SUPFAM" id="SSF141072">
    <property type="entry name" value="CalX-like"/>
    <property type="match status" value="20"/>
</dbReference>
<dbReference type="Pfam" id="PF04151">
    <property type="entry name" value="PPC"/>
    <property type="match status" value="1"/>
</dbReference>
<name>A0A5C6DZD2_9BACT</name>
<keyword evidence="4" id="KW-0813">Transport</keyword>
<feature type="domain" description="Calx-beta" evidence="6">
    <location>
        <begin position="2479"/>
        <end position="2590"/>
    </location>
</feature>
<evidence type="ECO:0000259" key="6">
    <source>
        <dbReference type="SMART" id="SM00237"/>
    </source>
</evidence>
<keyword evidence="1" id="KW-0732">Signal</keyword>
<feature type="domain" description="Calx-beta" evidence="6">
    <location>
        <begin position="1542"/>
        <end position="1647"/>
    </location>
</feature>
<evidence type="ECO:0000256" key="2">
    <source>
        <dbReference type="ARBA" id="ARBA00022737"/>
    </source>
</evidence>
<dbReference type="GO" id="GO:0007154">
    <property type="term" value="P:cell communication"/>
    <property type="evidence" value="ECO:0007669"/>
    <property type="project" value="InterPro"/>
</dbReference>
<feature type="compositionally biased region" description="Acidic residues" evidence="5">
    <location>
        <begin position="602"/>
        <end position="615"/>
    </location>
</feature>
<comment type="caution">
    <text evidence="7">The sequence shown here is derived from an EMBL/GenBank/DDBJ whole genome shotgun (WGS) entry which is preliminary data.</text>
</comment>
<dbReference type="GO" id="GO:0030001">
    <property type="term" value="P:metal ion transport"/>
    <property type="evidence" value="ECO:0007669"/>
    <property type="project" value="TreeGrafter"/>
</dbReference>
<evidence type="ECO:0000256" key="5">
    <source>
        <dbReference type="SAM" id="MobiDB-lite"/>
    </source>
</evidence>
<evidence type="ECO:0000313" key="7">
    <source>
        <dbReference type="EMBL" id="TWU41147.1"/>
    </source>
</evidence>
<dbReference type="GO" id="GO:0016020">
    <property type="term" value="C:membrane"/>
    <property type="evidence" value="ECO:0007669"/>
    <property type="project" value="InterPro"/>
</dbReference>
<feature type="domain" description="Calx-beta" evidence="6">
    <location>
        <begin position="1841"/>
        <end position="1948"/>
    </location>
</feature>
<feature type="domain" description="Calx-beta" evidence="6">
    <location>
        <begin position="482"/>
        <end position="581"/>
    </location>
</feature>
<feature type="domain" description="Calx-beta" evidence="6">
    <location>
        <begin position="3394"/>
        <end position="3499"/>
    </location>
</feature>